<dbReference type="InterPro" id="IPR015422">
    <property type="entry name" value="PyrdxlP-dep_Trfase_small"/>
</dbReference>
<gene>
    <name evidence="10" type="ORF">GA0111570_10892</name>
</gene>
<dbReference type="PANTHER" id="PTHR11808:SF15">
    <property type="entry name" value="CYSTATHIONINE GAMMA-LYASE"/>
    <property type="match status" value="1"/>
</dbReference>
<dbReference type="AlphaFoldDB" id="A0A1G6HC07"/>
<dbReference type="Proteomes" id="UP000199086">
    <property type="component" value="Unassembled WGS sequence"/>
</dbReference>
<dbReference type="GO" id="GO:0019343">
    <property type="term" value="P:cysteine biosynthetic process via cystathionine"/>
    <property type="evidence" value="ECO:0007669"/>
    <property type="project" value="TreeGrafter"/>
</dbReference>
<dbReference type="Gene3D" id="3.90.1150.10">
    <property type="entry name" value="Aspartate Aminotransferase, domain 1"/>
    <property type="match status" value="1"/>
</dbReference>
<accession>A0A1G6HC07</accession>
<proteinExistence type="inferred from homology"/>
<evidence type="ECO:0000313" key="11">
    <source>
        <dbReference type="Proteomes" id="UP000199086"/>
    </source>
</evidence>
<evidence type="ECO:0000256" key="5">
    <source>
        <dbReference type="ARBA" id="ARBA00066530"/>
    </source>
</evidence>
<dbReference type="InterPro" id="IPR015421">
    <property type="entry name" value="PyrdxlP-dep_Trfase_major"/>
</dbReference>
<dbReference type="CDD" id="cd00614">
    <property type="entry name" value="CGS_like"/>
    <property type="match status" value="1"/>
</dbReference>
<dbReference type="InterPro" id="IPR000277">
    <property type="entry name" value="Cys/Met-Metab_PyrdxlP-dep_enz"/>
</dbReference>
<name>A0A1G6HC07_9ACTN</name>
<dbReference type="InterPro" id="IPR054542">
    <property type="entry name" value="Cys_met_metab_PP"/>
</dbReference>
<organism evidence="10 11">
    <name type="scientific">Raineyella antarctica</name>
    <dbReference type="NCBI Taxonomy" id="1577474"/>
    <lineage>
        <taxon>Bacteria</taxon>
        <taxon>Bacillati</taxon>
        <taxon>Actinomycetota</taxon>
        <taxon>Actinomycetes</taxon>
        <taxon>Propionibacteriales</taxon>
        <taxon>Propionibacteriaceae</taxon>
        <taxon>Raineyella</taxon>
    </lineage>
</organism>
<dbReference type="SUPFAM" id="SSF53383">
    <property type="entry name" value="PLP-dependent transferases"/>
    <property type="match status" value="1"/>
</dbReference>
<keyword evidence="10" id="KW-0456">Lyase</keyword>
<dbReference type="OrthoDB" id="9780685at2"/>
<dbReference type="STRING" id="1577474.GA0111570_10892"/>
<evidence type="ECO:0000256" key="7">
    <source>
        <dbReference type="ARBA" id="ARBA00083849"/>
    </source>
</evidence>
<reference evidence="10 11" key="1">
    <citation type="submission" date="2016-06" db="EMBL/GenBank/DDBJ databases">
        <authorList>
            <person name="Olsen C.W."/>
            <person name="Carey S."/>
            <person name="Hinshaw L."/>
            <person name="Karasin A.I."/>
        </authorList>
    </citation>
    <scope>NUCLEOTIDE SEQUENCE [LARGE SCALE GENOMIC DNA]</scope>
    <source>
        <strain evidence="10 11">LZ-22</strain>
    </source>
</reference>
<comment type="similarity">
    <text evidence="2 9">Belongs to the trans-sulfuration enzymes family.</text>
</comment>
<dbReference type="PIRSF" id="PIRSF001434">
    <property type="entry name" value="CGS"/>
    <property type="match status" value="1"/>
</dbReference>
<sequence length="382" mass="40117">MEYGFSTRAIRAGQTPDPTTGAVVPPLHLTSTFVQDGVNVLRGGYEYSRAGNPTRDAAATQLAALEGGRRAFITGSGLSATDLVLRTLLRPGGRVLIGADAYGGTTRLLTQVLSTWGIEVVTVDACEPAAMESSLAAPGAQDQVVWVESPSNPLLRVCDLAAIAAIAHSHGARMVVDNTFASPYLQNPLALGADVVVHSTTKYLGGHSDLVGGAVVLDDEELAEAIGFLQNAAGYVSSPFDAWLLMRGMKTLAVRMDRHCSNAMRVAQFLQDHPRVSRVHYPGLASDPGHEVAARQMRGFGGMVSFRLAGGRAEALRVAEATRIFLLAESLGGVESLIEHPAAMTHASVEGTAAAVDDDLLRLSVGIEDIDDLLADLAQALG</sequence>
<keyword evidence="11" id="KW-1185">Reference proteome</keyword>
<evidence type="ECO:0000256" key="9">
    <source>
        <dbReference type="RuleBase" id="RU362118"/>
    </source>
</evidence>
<dbReference type="GO" id="GO:0030170">
    <property type="term" value="F:pyridoxal phosphate binding"/>
    <property type="evidence" value="ECO:0007669"/>
    <property type="project" value="InterPro"/>
</dbReference>
<evidence type="ECO:0000256" key="6">
    <source>
        <dbReference type="ARBA" id="ARBA00068008"/>
    </source>
</evidence>
<dbReference type="GO" id="GO:0019346">
    <property type="term" value="P:transsulfuration"/>
    <property type="evidence" value="ECO:0007669"/>
    <property type="project" value="InterPro"/>
</dbReference>
<evidence type="ECO:0000256" key="1">
    <source>
        <dbReference type="ARBA" id="ARBA00001933"/>
    </source>
</evidence>
<feature type="modified residue" description="N6-(pyridoxal phosphate)lysine" evidence="8">
    <location>
        <position position="202"/>
    </location>
</feature>
<dbReference type="PROSITE" id="PS00868">
    <property type="entry name" value="CYS_MET_METAB_PP"/>
    <property type="match status" value="1"/>
</dbReference>
<dbReference type="Pfam" id="PF01053">
    <property type="entry name" value="Cys_Met_Meta_PP"/>
    <property type="match status" value="1"/>
</dbReference>
<comment type="catalytic activity">
    <reaction evidence="4">
        <text>O-succinyl-L-homoserine + L-cysteine = L,L-cystathionine + succinate + H(+)</text>
        <dbReference type="Rhea" id="RHEA:20397"/>
        <dbReference type="ChEBI" id="CHEBI:15378"/>
        <dbReference type="ChEBI" id="CHEBI:30031"/>
        <dbReference type="ChEBI" id="CHEBI:35235"/>
        <dbReference type="ChEBI" id="CHEBI:57661"/>
        <dbReference type="ChEBI" id="CHEBI:58161"/>
        <dbReference type="EC" id="2.5.1.48"/>
    </reaction>
</comment>
<evidence type="ECO:0000256" key="8">
    <source>
        <dbReference type="PIRSR" id="PIRSR001434-2"/>
    </source>
</evidence>
<dbReference type="Gene3D" id="3.40.640.10">
    <property type="entry name" value="Type I PLP-dependent aspartate aminotransferase-like (Major domain)"/>
    <property type="match status" value="1"/>
</dbReference>
<evidence type="ECO:0000256" key="4">
    <source>
        <dbReference type="ARBA" id="ARBA00051441"/>
    </source>
</evidence>
<evidence type="ECO:0000313" key="10">
    <source>
        <dbReference type="EMBL" id="SDB91628.1"/>
    </source>
</evidence>
<comment type="cofactor">
    <cofactor evidence="1 9">
        <name>pyridoxal 5'-phosphate</name>
        <dbReference type="ChEBI" id="CHEBI:597326"/>
    </cofactor>
</comment>
<dbReference type="FunFam" id="3.90.1150.10:FF:000008">
    <property type="entry name" value="Cystathionine gamma-synthase"/>
    <property type="match status" value="1"/>
</dbReference>
<dbReference type="NCBIfam" id="NF005871">
    <property type="entry name" value="PRK07811.1"/>
    <property type="match status" value="1"/>
</dbReference>
<dbReference type="InterPro" id="IPR015424">
    <property type="entry name" value="PyrdxlP-dep_Trfase"/>
</dbReference>
<keyword evidence="3 8" id="KW-0663">Pyridoxal phosphate</keyword>
<dbReference type="GO" id="GO:0004123">
    <property type="term" value="F:cystathionine gamma-lyase activity"/>
    <property type="evidence" value="ECO:0007669"/>
    <property type="project" value="TreeGrafter"/>
</dbReference>
<evidence type="ECO:0000256" key="3">
    <source>
        <dbReference type="ARBA" id="ARBA00022898"/>
    </source>
</evidence>
<protein>
    <recommendedName>
        <fullName evidence="6">Cystathionine gamma-synthase</fullName>
        <ecNumber evidence="5">2.5.1.48</ecNumber>
    </recommendedName>
    <alternativeName>
        <fullName evidence="7">O-succinylhomoserine (thiol)-lyase</fullName>
    </alternativeName>
</protein>
<dbReference type="FunFam" id="3.40.640.10:FF:000009">
    <property type="entry name" value="Cystathionine gamma-synthase homolog"/>
    <property type="match status" value="1"/>
</dbReference>
<dbReference type="GO" id="GO:0005737">
    <property type="term" value="C:cytoplasm"/>
    <property type="evidence" value="ECO:0007669"/>
    <property type="project" value="TreeGrafter"/>
</dbReference>
<dbReference type="GO" id="GO:0003962">
    <property type="term" value="F:cystathionine gamma-synthase activity"/>
    <property type="evidence" value="ECO:0007669"/>
    <property type="project" value="UniProtKB-EC"/>
</dbReference>
<dbReference type="PANTHER" id="PTHR11808">
    <property type="entry name" value="TRANS-SULFURATION ENZYME FAMILY MEMBER"/>
    <property type="match status" value="1"/>
</dbReference>
<dbReference type="EC" id="2.5.1.48" evidence="5"/>
<evidence type="ECO:0000256" key="2">
    <source>
        <dbReference type="ARBA" id="ARBA00009077"/>
    </source>
</evidence>
<dbReference type="EMBL" id="FMYF01000008">
    <property type="protein sequence ID" value="SDB91628.1"/>
    <property type="molecule type" value="Genomic_DNA"/>
</dbReference>
<dbReference type="RefSeq" id="WP_092611670.1">
    <property type="nucleotide sequence ID" value="NZ_FMYF01000008.1"/>
</dbReference>